<dbReference type="eggNOG" id="KOG0323">
    <property type="taxonomic scope" value="Eukaryota"/>
</dbReference>
<feature type="compositionally biased region" description="Polar residues" evidence="7">
    <location>
        <begin position="178"/>
        <end position="190"/>
    </location>
</feature>
<dbReference type="InterPro" id="IPR004274">
    <property type="entry name" value="FCP1_dom"/>
</dbReference>
<accession>W1PHY1</accession>
<protein>
    <recommendedName>
        <fullName evidence="2">protein-serine/threonine phosphatase</fullName>
        <ecNumber evidence="2">3.1.3.16</ecNumber>
    </recommendedName>
</protein>
<evidence type="ECO:0000256" key="1">
    <source>
        <dbReference type="ARBA" id="ARBA00004123"/>
    </source>
</evidence>
<evidence type="ECO:0000256" key="7">
    <source>
        <dbReference type="SAM" id="MobiDB-lite"/>
    </source>
</evidence>
<feature type="domain" description="FCP1 homology" evidence="8">
    <location>
        <begin position="209"/>
        <end position="330"/>
    </location>
</feature>
<dbReference type="STRING" id="13333.W1PHY1"/>
<dbReference type="GO" id="GO:0005634">
    <property type="term" value="C:nucleus"/>
    <property type="evidence" value="ECO:0007669"/>
    <property type="project" value="UniProtKB-SubCell"/>
</dbReference>
<evidence type="ECO:0000259" key="8">
    <source>
        <dbReference type="SMART" id="SM00577"/>
    </source>
</evidence>
<dbReference type="EMBL" id="KI393807">
    <property type="protein sequence ID" value="ERN07319.1"/>
    <property type="molecule type" value="Genomic_DNA"/>
</dbReference>
<dbReference type="SMART" id="SM00577">
    <property type="entry name" value="CPDc"/>
    <property type="match status" value="1"/>
</dbReference>
<evidence type="ECO:0000256" key="3">
    <source>
        <dbReference type="ARBA" id="ARBA00022801"/>
    </source>
</evidence>
<comment type="catalytic activity">
    <reaction evidence="5">
        <text>O-phospho-L-seryl-[protein] + H2O = L-seryl-[protein] + phosphate</text>
        <dbReference type="Rhea" id="RHEA:20629"/>
        <dbReference type="Rhea" id="RHEA-COMP:9863"/>
        <dbReference type="Rhea" id="RHEA-COMP:11604"/>
        <dbReference type="ChEBI" id="CHEBI:15377"/>
        <dbReference type="ChEBI" id="CHEBI:29999"/>
        <dbReference type="ChEBI" id="CHEBI:43474"/>
        <dbReference type="ChEBI" id="CHEBI:83421"/>
        <dbReference type="EC" id="3.1.3.16"/>
    </reaction>
</comment>
<feature type="region of interest" description="Disordered" evidence="7">
    <location>
        <begin position="139"/>
        <end position="205"/>
    </location>
</feature>
<evidence type="ECO:0000256" key="6">
    <source>
        <dbReference type="ARBA" id="ARBA00048336"/>
    </source>
</evidence>
<dbReference type="Pfam" id="PF03031">
    <property type="entry name" value="NIF"/>
    <property type="match status" value="1"/>
</dbReference>
<dbReference type="GO" id="GO:0008420">
    <property type="term" value="F:RNA polymerase II CTD heptapeptide repeat phosphatase activity"/>
    <property type="evidence" value="ECO:0000318"/>
    <property type="project" value="GO_Central"/>
</dbReference>
<evidence type="ECO:0000313" key="9">
    <source>
        <dbReference type="EMBL" id="ERN07319.1"/>
    </source>
</evidence>
<dbReference type="InterPro" id="IPR036412">
    <property type="entry name" value="HAD-like_sf"/>
</dbReference>
<organism evidence="9 10">
    <name type="scientific">Amborella trichopoda</name>
    <dbReference type="NCBI Taxonomy" id="13333"/>
    <lineage>
        <taxon>Eukaryota</taxon>
        <taxon>Viridiplantae</taxon>
        <taxon>Streptophyta</taxon>
        <taxon>Embryophyta</taxon>
        <taxon>Tracheophyta</taxon>
        <taxon>Spermatophyta</taxon>
        <taxon>Magnoliopsida</taxon>
        <taxon>Amborellales</taxon>
        <taxon>Amborellaceae</taxon>
        <taxon>Amborella</taxon>
    </lineage>
</organism>
<dbReference type="PANTHER" id="PTHR23081">
    <property type="entry name" value="RNA POLYMERASE II CTD PHOSPHATASE"/>
    <property type="match status" value="1"/>
</dbReference>
<feature type="compositionally biased region" description="Low complexity" evidence="7">
    <location>
        <begin position="157"/>
        <end position="171"/>
    </location>
</feature>
<evidence type="ECO:0000256" key="4">
    <source>
        <dbReference type="ARBA" id="ARBA00023242"/>
    </source>
</evidence>
<keyword evidence="4" id="KW-0539">Nucleus</keyword>
<gene>
    <name evidence="9" type="ORF">AMTR_s00019p00224080</name>
</gene>
<sequence length="331" mass="36333">MKERLVKPENAVVLGSDMKLDGNINANISIVVRSGKGPGSSNMGVAMLPNLGNIASLPNLIKYIVTNSNMILQLIQKQQQGLWALQKPVNTLPQNLSSLSSTCTVMSLSTGAPLSMSSMKEDVGKPRMKPRDPRRILHTNLIPTYVSSKRQPKPNGTDPSTIHSSTITPSSREFNMLVNPSSSLPMSTNREGLDDKQRRRSKTGSSLAVTSSAFHIWECGLSYNRGFGIFLGGLVTFELHICTMGNKVCAIEMAKVLDPTRSLFAGCVISKGDNGDPYDRDERLPKRKDLDGVLGMEYAVVIIDDSTKVLPHHKHNLIVVEGYTYFLYSKR</sequence>
<comment type="subcellular location">
    <subcellularLocation>
        <location evidence="1">Nucleus</location>
    </subcellularLocation>
</comment>
<dbReference type="Proteomes" id="UP000017836">
    <property type="component" value="Unassembled WGS sequence"/>
</dbReference>
<dbReference type="InterPro" id="IPR023214">
    <property type="entry name" value="HAD_sf"/>
</dbReference>
<reference evidence="10" key="1">
    <citation type="journal article" date="2013" name="Science">
        <title>The Amborella genome and the evolution of flowering plants.</title>
        <authorList>
            <consortium name="Amborella Genome Project"/>
        </authorList>
    </citation>
    <scope>NUCLEOTIDE SEQUENCE [LARGE SCALE GENOMIC DNA]</scope>
</reference>
<keyword evidence="3" id="KW-0378">Hydrolase</keyword>
<evidence type="ECO:0000313" key="10">
    <source>
        <dbReference type="Proteomes" id="UP000017836"/>
    </source>
</evidence>
<dbReference type="Gene3D" id="3.40.50.1000">
    <property type="entry name" value="HAD superfamily/HAD-like"/>
    <property type="match status" value="1"/>
</dbReference>
<evidence type="ECO:0000256" key="2">
    <source>
        <dbReference type="ARBA" id="ARBA00013081"/>
    </source>
</evidence>
<name>W1PHY1_AMBTC</name>
<evidence type="ECO:0000256" key="5">
    <source>
        <dbReference type="ARBA" id="ARBA00047761"/>
    </source>
</evidence>
<dbReference type="SUPFAM" id="SSF56784">
    <property type="entry name" value="HAD-like"/>
    <property type="match status" value="1"/>
</dbReference>
<dbReference type="AlphaFoldDB" id="W1PHY1"/>
<keyword evidence="10" id="KW-1185">Reference proteome</keyword>
<dbReference type="HOGENOM" id="CLU_840312_0_0_1"/>
<comment type="catalytic activity">
    <reaction evidence="6">
        <text>O-phospho-L-threonyl-[protein] + H2O = L-threonyl-[protein] + phosphate</text>
        <dbReference type="Rhea" id="RHEA:47004"/>
        <dbReference type="Rhea" id="RHEA-COMP:11060"/>
        <dbReference type="Rhea" id="RHEA-COMP:11605"/>
        <dbReference type="ChEBI" id="CHEBI:15377"/>
        <dbReference type="ChEBI" id="CHEBI:30013"/>
        <dbReference type="ChEBI" id="CHEBI:43474"/>
        <dbReference type="ChEBI" id="CHEBI:61977"/>
        <dbReference type="EC" id="3.1.3.16"/>
    </reaction>
</comment>
<proteinExistence type="predicted"/>
<dbReference type="InterPro" id="IPR039189">
    <property type="entry name" value="Fcp1"/>
</dbReference>
<dbReference type="Gramene" id="ERN07319">
    <property type="protein sequence ID" value="ERN07319"/>
    <property type="gene ID" value="AMTR_s00019p00224080"/>
</dbReference>
<dbReference type="EC" id="3.1.3.16" evidence="2"/>
<dbReference type="PANTHER" id="PTHR23081:SF2">
    <property type="entry name" value="RNA POLYMERASE II C-TERMINAL DOMAIN PHOSPHATASE-LIKE 3"/>
    <property type="match status" value="1"/>
</dbReference>